<accession>A0AA41QGN9</accession>
<dbReference type="RefSeq" id="WP_236090261.1">
    <property type="nucleotide sequence ID" value="NZ_JAKGSG010000042.1"/>
</dbReference>
<evidence type="ECO:0000256" key="3">
    <source>
        <dbReference type="ARBA" id="ARBA00022679"/>
    </source>
</evidence>
<dbReference type="AlphaFoldDB" id="A0AA41QGN9"/>
<dbReference type="Pfam" id="PF13439">
    <property type="entry name" value="Glyco_transf_4"/>
    <property type="match status" value="1"/>
</dbReference>
<dbReference type="EMBL" id="JAKGSG010000042">
    <property type="protein sequence ID" value="MCF4122435.1"/>
    <property type="molecule type" value="Genomic_DNA"/>
</dbReference>
<dbReference type="GO" id="GO:0016757">
    <property type="term" value="F:glycosyltransferase activity"/>
    <property type="evidence" value="ECO:0007669"/>
    <property type="project" value="UniProtKB-KW"/>
</dbReference>
<reference evidence="5" key="1">
    <citation type="submission" date="2022-01" db="EMBL/GenBank/DDBJ databases">
        <title>Antribacter sp. nov., isolated from Guizhou of China.</title>
        <authorList>
            <person name="Chengliang C."/>
            <person name="Ya Z."/>
        </authorList>
    </citation>
    <scope>NUCLEOTIDE SEQUENCE</scope>
    <source>
        <strain evidence="5">KLBMP 9083</strain>
    </source>
</reference>
<evidence type="ECO:0000256" key="1">
    <source>
        <dbReference type="ARBA" id="ARBA00021292"/>
    </source>
</evidence>
<evidence type="ECO:0000256" key="2">
    <source>
        <dbReference type="ARBA" id="ARBA00022676"/>
    </source>
</evidence>
<dbReference type="SUPFAM" id="SSF53756">
    <property type="entry name" value="UDP-Glycosyltransferase/glycogen phosphorylase"/>
    <property type="match status" value="1"/>
</dbReference>
<feature type="domain" description="Glycosyltransferase subfamily 4-like N-terminal" evidence="4">
    <location>
        <begin position="32"/>
        <end position="185"/>
    </location>
</feature>
<dbReference type="InterPro" id="IPR050194">
    <property type="entry name" value="Glycosyltransferase_grp1"/>
</dbReference>
<evidence type="ECO:0000313" key="5">
    <source>
        <dbReference type="EMBL" id="MCF4122435.1"/>
    </source>
</evidence>
<dbReference type="Gene3D" id="3.40.50.2000">
    <property type="entry name" value="Glycogen Phosphorylase B"/>
    <property type="match status" value="2"/>
</dbReference>
<organism evidence="5 6">
    <name type="scientific">Antribacter soli</name>
    <dbReference type="NCBI Taxonomy" id="2910976"/>
    <lineage>
        <taxon>Bacteria</taxon>
        <taxon>Bacillati</taxon>
        <taxon>Actinomycetota</taxon>
        <taxon>Actinomycetes</taxon>
        <taxon>Micrococcales</taxon>
        <taxon>Promicromonosporaceae</taxon>
        <taxon>Antribacter</taxon>
    </lineage>
</organism>
<keyword evidence="3" id="KW-0808">Transferase</keyword>
<dbReference type="Proteomes" id="UP001165405">
    <property type="component" value="Unassembled WGS sequence"/>
</dbReference>
<dbReference type="Pfam" id="PF13692">
    <property type="entry name" value="Glyco_trans_1_4"/>
    <property type="match status" value="1"/>
</dbReference>
<dbReference type="CDD" id="cd03814">
    <property type="entry name" value="GT4-like"/>
    <property type="match status" value="1"/>
</dbReference>
<protein>
    <recommendedName>
        <fullName evidence="1">D-inositol 3-phosphate glycosyltransferase</fullName>
    </recommendedName>
</protein>
<comment type="caution">
    <text evidence="5">The sequence shown here is derived from an EMBL/GenBank/DDBJ whole genome shotgun (WGS) entry which is preliminary data.</text>
</comment>
<gene>
    <name evidence="5" type="ORF">L1785_15765</name>
</gene>
<dbReference type="GO" id="GO:1901137">
    <property type="term" value="P:carbohydrate derivative biosynthetic process"/>
    <property type="evidence" value="ECO:0007669"/>
    <property type="project" value="UniProtKB-ARBA"/>
</dbReference>
<sequence length="459" mass="51018">MTETLDAPDRPLAGPRTPRRIMIVTDAWEPQVNGVARALRRMVDELRDMGCTVEVVTPSDGYRTVPVPSYAELRVPIRARDDIERRFLDFAPDAVHIATEGPLGWTARNVCLYYGFPFTTSYHTQFPEYLTARWSWVPLWAGYSYMRRFHSTSGRVLVTTQTMRDQLEGRRFRNIAPWSLGVDTELFHPRRRGVDGGVYRDLPGPVFAYVGRLAVEKNVEAFCALDLPGSKVVVGDGPARADLEARYPEVRFRGSRSGEDLARHFADADVLVFPSLTDTFGLVILEAMAAGTPVAGFDAPGPRDLIPGTGAGAVSKDLREAALVALTCDRGRTRAYAEQFSWRACAEAFHRSLDVLPLPVQAPRLQRLTNEVITRLPSPHVTLHHIWLPNVSLQTVTARHLPNLPSLPQLSVRDSLARIPGPRALGHRVVTSRVVSRSISLVDDAARRATGRPTPTRRP</sequence>
<evidence type="ECO:0000259" key="4">
    <source>
        <dbReference type="Pfam" id="PF13439"/>
    </source>
</evidence>
<proteinExistence type="predicted"/>
<keyword evidence="6" id="KW-1185">Reference proteome</keyword>
<name>A0AA41QGN9_9MICO</name>
<dbReference type="PANTHER" id="PTHR45947">
    <property type="entry name" value="SULFOQUINOVOSYL TRANSFERASE SQD2"/>
    <property type="match status" value="1"/>
</dbReference>
<dbReference type="InterPro" id="IPR028098">
    <property type="entry name" value="Glyco_trans_4-like_N"/>
</dbReference>
<keyword evidence="2" id="KW-0328">Glycosyltransferase</keyword>
<evidence type="ECO:0000313" key="6">
    <source>
        <dbReference type="Proteomes" id="UP001165405"/>
    </source>
</evidence>
<dbReference type="PANTHER" id="PTHR45947:SF3">
    <property type="entry name" value="SULFOQUINOVOSYL TRANSFERASE SQD2"/>
    <property type="match status" value="1"/>
</dbReference>